<dbReference type="EMBL" id="BAABME010012022">
    <property type="protein sequence ID" value="GAA0184612.1"/>
    <property type="molecule type" value="Genomic_DNA"/>
</dbReference>
<accession>A0AAV3RTC4</accession>
<dbReference type="Proteomes" id="UP001454036">
    <property type="component" value="Unassembled WGS sequence"/>
</dbReference>
<keyword evidence="3" id="KW-1185">Reference proteome</keyword>
<protein>
    <submittedName>
        <fullName evidence="2">Uncharacterized protein</fullName>
    </submittedName>
</protein>
<name>A0AAV3RTC4_LITER</name>
<evidence type="ECO:0000313" key="3">
    <source>
        <dbReference type="Proteomes" id="UP001454036"/>
    </source>
</evidence>
<evidence type="ECO:0000256" key="1">
    <source>
        <dbReference type="SAM" id="MobiDB-lite"/>
    </source>
</evidence>
<feature type="region of interest" description="Disordered" evidence="1">
    <location>
        <begin position="1"/>
        <end position="80"/>
    </location>
</feature>
<evidence type="ECO:0000313" key="2">
    <source>
        <dbReference type="EMBL" id="GAA0184612.1"/>
    </source>
</evidence>
<feature type="compositionally biased region" description="Polar residues" evidence="1">
    <location>
        <begin position="16"/>
        <end position="33"/>
    </location>
</feature>
<dbReference type="AlphaFoldDB" id="A0AAV3RTC4"/>
<sequence length="80" mass="9141">MRKMKGKKVWPYPQPSMHQLTGGNPLLTTNNMEDSQKTSRRRYTSGVEPHGSCTTMILSSKDPSGKRYYGAFRPQKRPKP</sequence>
<proteinExistence type="predicted"/>
<organism evidence="2 3">
    <name type="scientific">Lithospermum erythrorhizon</name>
    <name type="common">Purple gromwell</name>
    <name type="synonym">Lithospermum officinale var. erythrorhizon</name>
    <dbReference type="NCBI Taxonomy" id="34254"/>
    <lineage>
        <taxon>Eukaryota</taxon>
        <taxon>Viridiplantae</taxon>
        <taxon>Streptophyta</taxon>
        <taxon>Embryophyta</taxon>
        <taxon>Tracheophyta</taxon>
        <taxon>Spermatophyta</taxon>
        <taxon>Magnoliopsida</taxon>
        <taxon>eudicotyledons</taxon>
        <taxon>Gunneridae</taxon>
        <taxon>Pentapetalae</taxon>
        <taxon>asterids</taxon>
        <taxon>lamiids</taxon>
        <taxon>Boraginales</taxon>
        <taxon>Boraginaceae</taxon>
        <taxon>Boraginoideae</taxon>
        <taxon>Lithospermeae</taxon>
        <taxon>Lithospermum</taxon>
    </lineage>
</organism>
<feature type="compositionally biased region" description="Polar residues" evidence="1">
    <location>
        <begin position="52"/>
        <end position="62"/>
    </location>
</feature>
<gene>
    <name evidence="2" type="ORF">LIER_31900</name>
</gene>
<comment type="caution">
    <text evidence="2">The sequence shown here is derived from an EMBL/GenBank/DDBJ whole genome shotgun (WGS) entry which is preliminary data.</text>
</comment>
<reference evidence="2 3" key="1">
    <citation type="submission" date="2024-01" db="EMBL/GenBank/DDBJ databases">
        <title>The complete chloroplast genome sequence of Lithospermum erythrorhizon: insights into the phylogenetic relationship among Boraginaceae species and the maternal lineages of purple gromwells.</title>
        <authorList>
            <person name="Okada T."/>
            <person name="Watanabe K."/>
        </authorList>
    </citation>
    <scope>NUCLEOTIDE SEQUENCE [LARGE SCALE GENOMIC DNA]</scope>
</reference>